<dbReference type="GO" id="GO:0006415">
    <property type="term" value="P:translational termination"/>
    <property type="evidence" value="ECO:0007669"/>
    <property type="project" value="UniProtKB-UniRule"/>
</dbReference>
<feature type="coiled-coil region" evidence="7">
    <location>
        <begin position="125"/>
        <end position="152"/>
    </location>
</feature>
<gene>
    <name evidence="6" type="primary">frr</name>
    <name evidence="9" type="ORF">C8D98_0935</name>
</gene>
<dbReference type="GO" id="GO:0043023">
    <property type="term" value="F:ribosomal large subunit binding"/>
    <property type="evidence" value="ECO:0007669"/>
    <property type="project" value="TreeGrafter"/>
</dbReference>
<dbReference type="AlphaFoldDB" id="A0A4R1KGE5"/>
<dbReference type="OrthoDB" id="9804006at2"/>
<evidence type="ECO:0000256" key="6">
    <source>
        <dbReference type="HAMAP-Rule" id="MF_00040"/>
    </source>
</evidence>
<dbReference type="EMBL" id="SMGG01000003">
    <property type="protein sequence ID" value="TCK62409.1"/>
    <property type="molecule type" value="Genomic_DNA"/>
</dbReference>
<evidence type="ECO:0000256" key="2">
    <source>
        <dbReference type="ARBA" id="ARBA00005912"/>
    </source>
</evidence>
<dbReference type="NCBIfam" id="TIGR00496">
    <property type="entry name" value="frr"/>
    <property type="match status" value="1"/>
</dbReference>
<evidence type="ECO:0000256" key="4">
    <source>
        <dbReference type="ARBA" id="ARBA00022917"/>
    </source>
</evidence>
<dbReference type="FunFam" id="1.10.132.20:FF:000001">
    <property type="entry name" value="Ribosome-recycling factor"/>
    <property type="match status" value="1"/>
</dbReference>
<organism evidence="9 10">
    <name type="scientific">Seleniivibrio woodruffii</name>
    <dbReference type="NCBI Taxonomy" id="1078050"/>
    <lineage>
        <taxon>Bacteria</taxon>
        <taxon>Pseudomonadati</taxon>
        <taxon>Deferribacterota</taxon>
        <taxon>Deferribacteres</taxon>
        <taxon>Deferribacterales</taxon>
        <taxon>Geovibrionaceae</taxon>
        <taxon>Seleniivibrio</taxon>
    </lineage>
</organism>
<keyword evidence="7" id="KW-0175">Coiled coil</keyword>
<dbReference type="SUPFAM" id="SSF55194">
    <property type="entry name" value="Ribosome recycling factor, RRF"/>
    <property type="match status" value="1"/>
</dbReference>
<dbReference type="CDD" id="cd00520">
    <property type="entry name" value="RRF"/>
    <property type="match status" value="1"/>
</dbReference>
<accession>A0A4R1KGE5</accession>
<dbReference type="FunFam" id="3.30.1360.40:FF:000001">
    <property type="entry name" value="Ribosome-recycling factor"/>
    <property type="match status" value="1"/>
</dbReference>
<sequence>MGAAVVKDMKDKMEKTIQHYKDELKTIRTGRASISMFDNIRVDYYGTPTPLSGVGTLSSPEPRLITVAPWDTSMINPIEKAIQNANMGFNPSNDGKIIRIPVPQLTEERRKDLVKHVKKVAEDTKVAIRNLRRESNDRIKKLEKDKEISEDDGKKFIEQIQTATDDFIKKVDVITGEKEKEIMEI</sequence>
<protein>
    <recommendedName>
        <fullName evidence="6">Ribosome-recycling factor</fullName>
        <shortName evidence="6">RRF</shortName>
    </recommendedName>
    <alternativeName>
        <fullName evidence="6">Ribosome-releasing factor</fullName>
    </alternativeName>
</protein>
<comment type="subcellular location">
    <subcellularLocation>
        <location evidence="1 6">Cytoplasm</location>
    </subcellularLocation>
</comment>
<keyword evidence="10" id="KW-1185">Reference proteome</keyword>
<dbReference type="Pfam" id="PF01765">
    <property type="entry name" value="RRF"/>
    <property type="match status" value="1"/>
</dbReference>
<evidence type="ECO:0000256" key="7">
    <source>
        <dbReference type="SAM" id="Coils"/>
    </source>
</evidence>
<comment type="similarity">
    <text evidence="2 6">Belongs to the RRF family.</text>
</comment>
<comment type="caution">
    <text evidence="9">The sequence shown here is derived from an EMBL/GenBank/DDBJ whole genome shotgun (WGS) entry which is preliminary data.</text>
</comment>
<evidence type="ECO:0000259" key="8">
    <source>
        <dbReference type="Pfam" id="PF01765"/>
    </source>
</evidence>
<dbReference type="GO" id="GO:0005737">
    <property type="term" value="C:cytoplasm"/>
    <property type="evidence" value="ECO:0007669"/>
    <property type="project" value="UniProtKB-SubCell"/>
</dbReference>
<dbReference type="Gene3D" id="1.10.132.20">
    <property type="entry name" value="Ribosome-recycling factor"/>
    <property type="match status" value="1"/>
</dbReference>
<evidence type="ECO:0000313" key="9">
    <source>
        <dbReference type="EMBL" id="TCK62409.1"/>
    </source>
</evidence>
<evidence type="ECO:0000256" key="5">
    <source>
        <dbReference type="ARBA" id="ARBA00025050"/>
    </source>
</evidence>
<evidence type="ECO:0000256" key="1">
    <source>
        <dbReference type="ARBA" id="ARBA00004496"/>
    </source>
</evidence>
<keyword evidence="3 6" id="KW-0963">Cytoplasm</keyword>
<evidence type="ECO:0000256" key="3">
    <source>
        <dbReference type="ARBA" id="ARBA00022490"/>
    </source>
</evidence>
<reference evidence="9 10" key="1">
    <citation type="submission" date="2019-03" db="EMBL/GenBank/DDBJ databases">
        <title>Genomic Encyclopedia of Type Strains, Phase IV (KMG-IV): sequencing the most valuable type-strain genomes for metagenomic binning, comparative biology and taxonomic classification.</title>
        <authorList>
            <person name="Goeker M."/>
        </authorList>
    </citation>
    <scope>NUCLEOTIDE SEQUENCE [LARGE SCALE GENOMIC DNA]</scope>
    <source>
        <strain evidence="9 10">DSM 24984</strain>
    </source>
</reference>
<dbReference type="InterPro" id="IPR036191">
    <property type="entry name" value="RRF_sf"/>
</dbReference>
<dbReference type="Gene3D" id="3.30.1360.40">
    <property type="match status" value="1"/>
</dbReference>
<proteinExistence type="inferred from homology"/>
<comment type="function">
    <text evidence="5 6">Responsible for the release of ribosomes from messenger RNA at the termination of protein biosynthesis. May increase the efficiency of translation by recycling ribosomes from one round of translation to another.</text>
</comment>
<dbReference type="HAMAP" id="MF_00040">
    <property type="entry name" value="RRF"/>
    <property type="match status" value="1"/>
</dbReference>
<dbReference type="RefSeq" id="WP_132872443.1">
    <property type="nucleotide sequence ID" value="NZ_SMGG01000003.1"/>
</dbReference>
<dbReference type="PANTHER" id="PTHR20982">
    <property type="entry name" value="RIBOSOME RECYCLING FACTOR"/>
    <property type="match status" value="1"/>
</dbReference>
<name>A0A4R1KGE5_9BACT</name>
<evidence type="ECO:0000313" key="10">
    <source>
        <dbReference type="Proteomes" id="UP000294614"/>
    </source>
</evidence>
<dbReference type="Proteomes" id="UP000294614">
    <property type="component" value="Unassembled WGS sequence"/>
</dbReference>
<dbReference type="PANTHER" id="PTHR20982:SF3">
    <property type="entry name" value="MITOCHONDRIAL RIBOSOME RECYCLING FACTOR PSEUDO 1"/>
    <property type="match status" value="1"/>
</dbReference>
<dbReference type="InterPro" id="IPR002661">
    <property type="entry name" value="Ribosome_recyc_fac"/>
</dbReference>
<feature type="domain" description="Ribosome recycling factor" evidence="8">
    <location>
        <begin position="21"/>
        <end position="183"/>
    </location>
</feature>
<dbReference type="InterPro" id="IPR023584">
    <property type="entry name" value="Ribosome_recyc_fac_dom"/>
</dbReference>
<keyword evidence="4 6" id="KW-0648">Protein biosynthesis</keyword>